<evidence type="ECO:0000256" key="1">
    <source>
        <dbReference type="SAM" id="MobiDB-lite"/>
    </source>
</evidence>
<dbReference type="STRING" id="4615.A0A199V7V3"/>
<dbReference type="Pfam" id="PF21745">
    <property type="entry name" value="PMI1_PMIR1-2_C"/>
    <property type="match status" value="1"/>
</dbReference>
<feature type="compositionally biased region" description="Polar residues" evidence="1">
    <location>
        <begin position="304"/>
        <end position="329"/>
    </location>
</feature>
<dbReference type="InterPro" id="IPR039614">
    <property type="entry name" value="PMI1-like"/>
</dbReference>
<name>A0A199V7V3_ANACO</name>
<dbReference type="PROSITE" id="PS51840">
    <property type="entry name" value="C2_NT"/>
    <property type="match status" value="1"/>
</dbReference>
<dbReference type="Proteomes" id="UP000092600">
    <property type="component" value="Unassembled WGS sequence"/>
</dbReference>
<feature type="compositionally biased region" description="Polar residues" evidence="1">
    <location>
        <begin position="1"/>
        <end position="12"/>
    </location>
</feature>
<evidence type="ECO:0000259" key="2">
    <source>
        <dbReference type="PROSITE" id="PS51840"/>
    </source>
</evidence>
<reference evidence="3 4" key="1">
    <citation type="journal article" date="2016" name="DNA Res.">
        <title>The draft genome of MD-2 pineapple using hybrid error correction of long reads.</title>
        <authorList>
            <person name="Redwan R.M."/>
            <person name="Saidin A."/>
            <person name="Kumar S.V."/>
        </authorList>
    </citation>
    <scope>NUCLEOTIDE SEQUENCE [LARGE SCALE GENOMIC DNA]</scope>
    <source>
        <strain evidence="4">cv. MD2</strain>
        <tissue evidence="3">Leaf</tissue>
    </source>
</reference>
<feature type="region of interest" description="Disordered" evidence="1">
    <location>
        <begin position="304"/>
        <end position="335"/>
    </location>
</feature>
<proteinExistence type="predicted"/>
<evidence type="ECO:0000313" key="4">
    <source>
        <dbReference type="Proteomes" id="UP000092600"/>
    </source>
</evidence>
<dbReference type="Pfam" id="PF10358">
    <property type="entry name" value="NT-C2"/>
    <property type="match status" value="1"/>
</dbReference>
<dbReference type="InterPro" id="IPR048972">
    <property type="entry name" value="PMI1_PMIR1-2_C"/>
</dbReference>
<accession>A0A199V7V3</accession>
<organism evidence="3 4">
    <name type="scientific">Ananas comosus</name>
    <name type="common">Pineapple</name>
    <name type="synonym">Ananas ananas</name>
    <dbReference type="NCBI Taxonomy" id="4615"/>
    <lineage>
        <taxon>Eukaryota</taxon>
        <taxon>Viridiplantae</taxon>
        <taxon>Streptophyta</taxon>
        <taxon>Embryophyta</taxon>
        <taxon>Tracheophyta</taxon>
        <taxon>Spermatophyta</taxon>
        <taxon>Magnoliopsida</taxon>
        <taxon>Liliopsida</taxon>
        <taxon>Poales</taxon>
        <taxon>Bromeliaceae</taxon>
        <taxon>Bromelioideae</taxon>
        <taxon>Ananas</taxon>
    </lineage>
</organism>
<evidence type="ECO:0000313" key="3">
    <source>
        <dbReference type="EMBL" id="OAY72961.1"/>
    </source>
</evidence>
<protein>
    <recommendedName>
        <fullName evidence="2">C2 NT-type domain-containing protein</fullName>
    </recommendedName>
</protein>
<feature type="region of interest" description="Disordered" evidence="1">
    <location>
        <begin position="1"/>
        <end position="69"/>
    </location>
</feature>
<feature type="region of interest" description="Disordered" evidence="1">
    <location>
        <begin position="81"/>
        <end position="116"/>
    </location>
</feature>
<feature type="domain" description="C2 NT-type" evidence="2">
    <location>
        <begin position="126"/>
        <end position="279"/>
    </location>
</feature>
<dbReference type="PANTHER" id="PTHR33414:SF2">
    <property type="entry name" value="PROTEIN PLASTID MOVEMENT IMPAIRED 1"/>
    <property type="match status" value="1"/>
</dbReference>
<comment type="caution">
    <text evidence="3">The sequence shown here is derived from an EMBL/GenBank/DDBJ whole genome shotgun (WGS) entry which is preliminary data.</text>
</comment>
<dbReference type="EMBL" id="LSRQ01002905">
    <property type="protein sequence ID" value="OAY72961.1"/>
    <property type="molecule type" value="Genomic_DNA"/>
</dbReference>
<sequence length="844" mass="93572">MANQPGRRNSSGELLAEIASLSQTLSRPPTTGNRRRTASLALPRSAAPTLADFASDGPQITDGAPRTDRWSHSFRFMPLSSWRSRPKPKADTESEGTDADENPNFTARPPDGEKKGIWGWKPMRALSHISMRHIGCLFRVEVVAIRSLPTSMNGLRLSVTVRKKEKAKEGAVQTMPSQVMQGIADYDETLFIRCNLYYSGGRATGKPLKFEGRPFVISVVAVDAPELGFGKSTIDLGAMILESVEKSLEGQRLRQWERTFELSGKAKGAELVLRLGFQIMEDGHLGIYNQAYVIKSKDHGRSSSFSIARNQSKSTYSAPSPSITRSDSPITDPERKLKGVDYFNHNDRGISSLNPWSIQKSEQERVVEDFDIPEFEVIEKGIEIQGQSKVEEVQSESTEGTSASNGNVKEIVRDSAHLVRLKELDSIAKEIEALESMIIGNNADPIISLQRSQEQQLDAKEERMTREYLRMLKMQDNKQLKQELLSPKSAGDGEKDGEVKVLLPDLGKGLGSVICTRDGGFLISTNPFNIEVARKESPKLAMHISRPFVFKNQKLVSGFEVFQRLAAMGSEELSSKLLSLVDMDELTGKSAEKIAFEGIASAIISGRNKEVGSSSATRTILIAKQMAAAMSEGRKQRISTGIWSTKKDPMMIEEILGFSLQKMEAMAVEALKIQAEMAEEEAPFDVSPLILKDNPKCFLDSTISLEEWAKNCSKNSAITMSVVIQLRDPLRSYEAVGGPMIAVVQAMKANSDEEDGFQFKVENLHIGGLKVKERGKRNALDGEKQRLTAMQWLVAYNLAKAKKNKLAEAKPKQDFVWSMSSRIMADMWLKPMRNPDVKVSSKSR</sequence>
<dbReference type="AlphaFoldDB" id="A0A199V7V3"/>
<dbReference type="InterPro" id="IPR019448">
    <property type="entry name" value="NT-C2"/>
</dbReference>
<feature type="compositionally biased region" description="Polar residues" evidence="1">
    <location>
        <begin position="20"/>
        <end position="32"/>
    </location>
</feature>
<gene>
    <name evidence="3" type="ORF">ACMD2_20901</name>
</gene>
<dbReference type="PANTHER" id="PTHR33414">
    <property type="entry name" value="PROTEIN PLASTID MOVEMENT IMPAIRED 1-RELATED 1"/>
    <property type="match status" value="1"/>
</dbReference>